<feature type="domain" description="NAD-dependent epimerase/dehydratase" evidence="6">
    <location>
        <begin position="3"/>
        <end position="205"/>
    </location>
</feature>
<name>A0ABP9EVN9_9PSEU</name>
<dbReference type="EMBL" id="BAABHQ010000016">
    <property type="protein sequence ID" value="GAA4888174.1"/>
    <property type="molecule type" value="Genomic_DNA"/>
</dbReference>
<evidence type="ECO:0000313" key="8">
    <source>
        <dbReference type="Proteomes" id="UP001500457"/>
    </source>
</evidence>
<dbReference type="Gene3D" id="3.40.50.720">
    <property type="entry name" value="NAD(P)-binding Rossmann-like Domain"/>
    <property type="match status" value="1"/>
</dbReference>
<dbReference type="PANTHER" id="PTHR43725">
    <property type="entry name" value="UDP-GLUCOSE 4-EPIMERASE"/>
    <property type="match status" value="1"/>
</dbReference>
<comment type="similarity">
    <text evidence="2">Belongs to the NAD(P)-dependent epimerase/dehydratase family.</text>
</comment>
<dbReference type="SUPFAM" id="SSF51735">
    <property type="entry name" value="NAD(P)-binding Rossmann-fold domains"/>
    <property type="match status" value="1"/>
</dbReference>
<sequence length="285" mass="28700">MRVAVTGASGFLGRAVVSALVGAGHDVVGVTRGRPVGAGVEVRSAMLERPEQVAAALAGVDAVCHLAAVVRVRDSLADPLGTWRTNLGGTLAVLDALPPGARLVLASSAAIADDRPPPHPYGAAKLAADLAARDAAVAGRVGAVSLRFANVAGPGDGDPTRLVPAVLAAAAGRTGAFVVNGDGAAVRDLVHVADAARAVVAALTVATPGTYRAVPIGSGRPVTVRDVLDAAERVLGRPVPVRHRGAAPEARAVTVDPARARDELGWVAECSDLDRIVRDAWSGES</sequence>
<dbReference type="InterPro" id="IPR001509">
    <property type="entry name" value="Epimerase_deHydtase"/>
</dbReference>
<evidence type="ECO:0000256" key="4">
    <source>
        <dbReference type="ARBA" id="ARBA00031367"/>
    </source>
</evidence>
<evidence type="ECO:0000256" key="1">
    <source>
        <dbReference type="ARBA" id="ARBA00004947"/>
    </source>
</evidence>
<dbReference type="InterPro" id="IPR036291">
    <property type="entry name" value="NAD(P)-bd_dom_sf"/>
</dbReference>
<dbReference type="Proteomes" id="UP001500457">
    <property type="component" value="Unassembled WGS sequence"/>
</dbReference>
<organism evidence="7 8">
    <name type="scientific">Actinomycetospora straminea</name>
    <dbReference type="NCBI Taxonomy" id="663607"/>
    <lineage>
        <taxon>Bacteria</taxon>
        <taxon>Bacillati</taxon>
        <taxon>Actinomycetota</taxon>
        <taxon>Actinomycetes</taxon>
        <taxon>Pseudonocardiales</taxon>
        <taxon>Pseudonocardiaceae</taxon>
        <taxon>Actinomycetospora</taxon>
    </lineage>
</organism>
<protein>
    <recommendedName>
        <fullName evidence="3">UDP-glucose 4-epimerase</fullName>
    </recommendedName>
    <alternativeName>
        <fullName evidence="5">Galactowaldenase</fullName>
    </alternativeName>
    <alternativeName>
        <fullName evidence="4">UDP-galactose 4-epimerase</fullName>
    </alternativeName>
</protein>
<evidence type="ECO:0000256" key="5">
    <source>
        <dbReference type="ARBA" id="ARBA00033067"/>
    </source>
</evidence>
<dbReference type="Pfam" id="PF01370">
    <property type="entry name" value="Epimerase"/>
    <property type="match status" value="1"/>
</dbReference>
<dbReference type="PANTHER" id="PTHR43725:SF53">
    <property type="entry name" value="UDP-ARABINOSE 4-EPIMERASE 1"/>
    <property type="match status" value="1"/>
</dbReference>
<keyword evidence="8" id="KW-1185">Reference proteome</keyword>
<comment type="pathway">
    <text evidence="1">Carbohydrate metabolism; galactose metabolism.</text>
</comment>
<evidence type="ECO:0000256" key="3">
    <source>
        <dbReference type="ARBA" id="ARBA00018569"/>
    </source>
</evidence>
<evidence type="ECO:0000256" key="2">
    <source>
        <dbReference type="ARBA" id="ARBA00007637"/>
    </source>
</evidence>
<comment type="caution">
    <text evidence="7">The sequence shown here is derived from an EMBL/GenBank/DDBJ whole genome shotgun (WGS) entry which is preliminary data.</text>
</comment>
<proteinExistence type="inferred from homology"/>
<dbReference type="RefSeq" id="WP_274231574.1">
    <property type="nucleotide sequence ID" value="NZ_BAABHQ010000016.1"/>
</dbReference>
<accession>A0ABP9EVN9</accession>
<gene>
    <name evidence="7" type="primary">galE_3</name>
    <name evidence="7" type="ORF">GCM10023203_46480</name>
</gene>
<reference evidence="8" key="1">
    <citation type="journal article" date="2019" name="Int. J. Syst. Evol. Microbiol.">
        <title>The Global Catalogue of Microorganisms (GCM) 10K type strain sequencing project: providing services to taxonomists for standard genome sequencing and annotation.</title>
        <authorList>
            <consortium name="The Broad Institute Genomics Platform"/>
            <consortium name="The Broad Institute Genome Sequencing Center for Infectious Disease"/>
            <person name="Wu L."/>
            <person name="Ma J."/>
        </authorList>
    </citation>
    <scope>NUCLEOTIDE SEQUENCE [LARGE SCALE GENOMIC DNA]</scope>
    <source>
        <strain evidence="8">JCM 17983</strain>
    </source>
</reference>
<evidence type="ECO:0000259" key="6">
    <source>
        <dbReference type="Pfam" id="PF01370"/>
    </source>
</evidence>
<evidence type="ECO:0000313" key="7">
    <source>
        <dbReference type="EMBL" id="GAA4888174.1"/>
    </source>
</evidence>